<reference evidence="3" key="1">
    <citation type="submission" date="2015-08" db="EMBL/GenBank/DDBJ databases">
        <authorList>
            <person name="Babu N.S."/>
            <person name="Beckwith C.J."/>
            <person name="Beseler K.G."/>
            <person name="Brison A."/>
            <person name="Carone J.V."/>
            <person name="Caskin T.P."/>
            <person name="Diamond M."/>
            <person name="Durham M.E."/>
            <person name="Foxe J.M."/>
            <person name="Go M."/>
            <person name="Henderson B.A."/>
            <person name="Jones I.B."/>
            <person name="McGettigan J.A."/>
            <person name="Micheletti S.J."/>
            <person name="Nasrallah M.E."/>
            <person name="Ortiz D."/>
            <person name="Piller C.R."/>
            <person name="Privatt S.R."/>
            <person name="Schneider S.L."/>
            <person name="Sharp S."/>
            <person name="Smith T.C."/>
            <person name="Stanton J.D."/>
            <person name="Ullery H.E."/>
            <person name="Wilson R.J."/>
            <person name="Serrano M.G."/>
            <person name="Buck G."/>
            <person name="Lee V."/>
            <person name="Wang Y."/>
            <person name="Carvalho R."/>
            <person name="Voegtly L."/>
            <person name="Shi R."/>
            <person name="Duckworth R."/>
            <person name="Johnson A."/>
            <person name="Loviza R."/>
            <person name="Walstead R."/>
            <person name="Shah Z."/>
            <person name="Kiflezghi M."/>
            <person name="Wade K."/>
            <person name="Ball S.L."/>
            <person name="Bradley K.W."/>
            <person name="Asai D.J."/>
            <person name="Bowman C.A."/>
            <person name="Russell D.A."/>
            <person name="Pope W.H."/>
            <person name="Jacobs-Sera D."/>
            <person name="Hendrix R.W."/>
            <person name="Hatfull G.F."/>
        </authorList>
    </citation>
    <scope>NUCLEOTIDE SEQUENCE</scope>
</reference>
<dbReference type="SUPFAM" id="SSF52129">
    <property type="entry name" value="Caspase-like"/>
    <property type="match status" value="1"/>
</dbReference>
<gene>
    <name evidence="3" type="ORF">NOCA2220170</name>
</gene>
<evidence type="ECO:0000313" key="3">
    <source>
        <dbReference type="EMBL" id="CUR54979.1"/>
    </source>
</evidence>
<dbReference type="GO" id="GO:0006508">
    <property type="term" value="P:proteolysis"/>
    <property type="evidence" value="ECO:0007669"/>
    <property type="project" value="InterPro"/>
</dbReference>
<dbReference type="Gene3D" id="3.40.50.1460">
    <property type="match status" value="1"/>
</dbReference>
<keyword evidence="1" id="KW-1133">Transmembrane helix</keyword>
<protein>
    <recommendedName>
        <fullName evidence="2">Peptidase C14 caspase domain-containing protein</fullName>
    </recommendedName>
</protein>
<feature type="transmembrane region" description="Helical" evidence="1">
    <location>
        <begin position="398"/>
        <end position="417"/>
    </location>
</feature>
<evidence type="ECO:0000256" key="1">
    <source>
        <dbReference type="SAM" id="Phobius"/>
    </source>
</evidence>
<dbReference type="GO" id="GO:0004197">
    <property type="term" value="F:cysteine-type endopeptidase activity"/>
    <property type="evidence" value="ECO:0007669"/>
    <property type="project" value="InterPro"/>
</dbReference>
<organism evidence="3">
    <name type="scientific">metagenome</name>
    <dbReference type="NCBI Taxonomy" id="256318"/>
    <lineage>
        <taxon>unclassified sequences</taxon>
        <taxon>metagenomes</taxon>
    </lineage>
</organism>
<dbReference type="Pfam" id="PF00656">
    <property type="entry name" value="Peptidase_C14"/>
    <property type="match status" value="1"/>
</dbReference>
<feature type="domain" description="Peptidase C14 caspase" evidence="2">
    <location>
        <begin position="43"/>
        <end position="270"/>
    </location>
</feature>
<dbReference type="EMBL" id="CZKA01000015">
    <property type="protein sequence ID" value="CUR54979.1"/>
    <property type="molecule type" value="Genomic_DNA"/>
</dbReference>
<accession>A0A2P2BYZ7</accession>
<dbReference type="InterPro" id="IPR052039">
    <property type="entry name" value="Caspase-related_regulators"/>
</dbReference>
<proteinExistence type="predicted"/>
<dbReference type="InterPro" id="IPR018247">
    <property type="entry name" value="EF_Hand_1_Ca_BS"/>
</dbReference>
<dbReference type="NCBIfam" id="NF047832">
    <property type="entry name" value="caspase_w_EACC1"/>
    <property type="match status" value="1"/>
</dbReference>
<dbReference type="PANTHER" id="PTHR22576:SF37">
    <property type="entry name" value="MUCOSA-ASSOCIATED LYMPHOID TISSUE LYMPHOMA TRANSLOCATION PROTEIN 1"/>
    <property type="match status" value="1"/>
</dbReference>
<dbReference type="PROSITE" id="PS00018">
    <property type="entry name" value="EF_HAND_1"/>
    <property type="match status" value="1"/>
</dbReference>
<dbReference type="AlphaFoldDB" id="A0A2P2BYZ7"/>
<keyword evidence="1" id="KW-0472">Membrane</keyword>
<keyword evidence="1" id="KW-0812">Transmembrane</keyword>
<dbReference type="PANTHER" id="PTHR22576">
    <property type="entry name" value="MUCOSA ASSOCIATED LYMPHOID TISSUE LYMPHOMA TRANSLOCATION PROTEIN 1/PARACASPASE"/>
    <property type="match status" value="1"/>
</dbReference>
<dbReference type="InterPro" id="IPR011600">
    <property type="entry name" value="Pept_C14_caspase"/>
</dbReference>
<evidence type="ECO:0000259" key="2">
    <source>
        <dbReference type="Pfam" id="PF00656"/>
    </source>
</evidence>
<dbReference type="InterPro" id="IPR029030">
    <property type="entry name" value="Caspase-like_dom_sf"/>
</dbReference>
<sequence>MPLAGLAGRAWEEQDGARQRYPQIDPLLLSSVMSSAAETAGVRSALIVATSHYEDPSLQGLRGAAADAEALAEVLRDPDIGGFDIQTVVDQPAHVVNEAVEEYFADRGPDDLLVLHFSGHGIKNQDGELHFAATNTRLARLASTSTAANFVNRQMTASRSRRIVLLLDCCYAGAFDRGMATRGGTSIDIQERFDGRGRAVITASGALEYAFEGDQLTQDLPAQPSVFTTAMVRGLATGEADRDQDGWVGLDELYDYVYDAVREVAPQQTPGKWTFGVQGNLHLARRSRPVTEPSPLPPELQQSVESPLAGVRAAAVHELAALAEGSHAGLALGARAALARLAEDDSRSVSTAATQALGEAPVPVAATSDAPEVLPEAPPGVSAPATSAAFRLPRPRPLIIAVAAVALVLAGAAVWWLQRPPRESPGIPSSFVLEGPGNWVGDPFIIDNAVTVNLHLQDAGLTSGVLASDDPNGGCLNGRVTDIHGTDSRIEMSFVPNSPEYCDTAAITAELRDTDPKTLLVTFDSEDEGPDFQKVFAWDNG</sequence>
<name>A0A2P2BYZ7_9ZZZZ</name>